<proteinExistence type="inferred from homology"/>
<dbReference type="CDD" id="cd07792">
    <property type="entry name" value="ASKHA_NBD_FGGY_GK1-3-like"/>
    <property type="match status" value="1"/>
</dbReference>
<dbReference type="FunFam" id="3.30.420.40:FF:000086">
    <property type="entry name" value="Glycerol kinase"/>
    <property type="match status" value="1"/>
</dbReference>
<dbReference type="GO" id="GO:0004370">
    <property type="term" value="F:glycerol kinase activity"/>
    <property type="evidence" value="ECO:0007669"/>
    <property type="project" value="UniProtKB-EC"/>
</dbReference>
<keyword evidence="16" id="KW-1185">Reference proteome</keyword>
<dbReference type="KEGG" id="apuu:APUU_40444A"/>
<evidence type="ECO:0000313" key="16">
    <source>
        <dbReference type="Proteomes" id="UP000654913"/>
    </source>
</evidence>
<feature type="domain" description="Carbohydrate kinase FGGY N-terminal" evidence="13">
    <location>
        <begin position="9"/>
        <end position="261"/>
    </location>
</feature>
<dbReference type="InterPro" id="IPR018483">
    <property type="entry name" value="Carb_kinase_FGGY_CS"/>
</dbReference>
<keyword evidence="9" id="KW-0067">ATP-binding</keyword>
<evidence type="ECO:0000256" key="8">
    <source>
        <dbReference type="ARBA" id="ARBA00022798"/>
    </source>
</evidence>
<dbReference type="SUPFAM" id="SSF53067">
    <property type="entry name" value="Actin-like ATPase domain"/>
    <property type="match status" value="3"/>
</dbReference>
<evidence type="ECO:0000256" key="12">
    <source>
        <dbReference type="SAM" id="MobiDB-lite"/>
    </source>
</evidence>
<evidence type="ECO:0000313" key="15">
    <source>
        <dbReference type="EMBL" id="BCS24000.1"/>
    </source>
</evidence>
<dbReference type="GeneID" id="64974005"/>
<dbReference type="Proteomes" id="UP000654913">
    <property type="component" value="Chromosome 4"/>
</dbReference>
<evidence type="ECO:0000256" key="7">
    <source>
        <dbReference type="ARBA" id="ARBA00022777"/>
    </source>
</evidence>
<evidence type="ECO:0000256" key="3">
    <source>
        <dbReference type="ARBA" id="ARBA00009156"/>
    </source>
</evidence>
<sequence>MDQTETFVGSIDQGTTSTRFLVFNREGEPVASHQVEFKQIYPNPGWHEHDPLELVSSVETCVEEAVKQFEISGNDRRCIKAVGITNQRETTVVWDYETGEPLYNAIVWTDTRSQAVVDELKQKPGASQLQEICGLPLSTYSSSSKLLWMLTNVSKVRDSYEKGTLAFGTVDSWLVYRLNGGSRANVFVSDSTNASRTMFMNLKTLEYDDFLLDFFGIKGRVHLPKIVPSSDATSYGTLTSGSLAGVPIMGCLGDQSSALVGQKGFSPGLAKNTYGTGCFLLYNVGDKPVISKHGLLATIAYHFDGRPVYALEGSIAVGGSGVKFLQNNLEFFKESKEVNDLALTVEDNGGCVFVTAFSGLYAPYWIDDAKGTIFGITQYTQKGHIARATLEATCFQTKAILDAMEKDSGHALSELAVDGGMSNSDLSMQVQKLSSNPSPTFKHMRQPMLTALLSINVQIQADLISIPVYRPKMRETTALGAAIAAGLAVGLWRNFAELRDINRAGGTVFRPQMSVDQSCEQFKLWEKAVGMCKGWVGDKAHSKDQDSPKQTNGHTVDLSNGGSGVVDTASPTKTIPPTNTNGDMVLSKAPWINISGDLGDADDQDLFLELRKLEILQRLKRLGKIKVTYL</sequence>
<dbReference type="GO" id="GO:0019563">
    <property type="term" value="P:glycerol catabolic process"/>
    <property type="evidence" value="ECO:0007669"/>
    <property type="project" value="UniProtKB-UniPathway"/>
</dbReference>
<dbReference type="Pfam" id="PF00370">
    <property type="entry name" value="FGGY_N"/>
    <property type="match status" value="1"/>
</dbReference>
<gene>
    <name evidence="15" type="primary">GUT1_1</name>
    <name evidence="15" type="ORF">APUU_40444A</name>
</gene>
<protein>
    <recommendedName>
        <fullName evidence="4">glycerol kinase</fullName>
        <ecNumber evidence="4">2.7.1.30</ecNumber>
    </recommendedName>
    <alternativeName>
        <fullName evidence="10">ATP:glycerol 3-phosphotransferase</fullName>
    </alternativeName>
</protein>
<reference evidence="15" key="1">
    <citation type="submission" date="2021-01" db="EMBL/GenBank/DDBJ databases">
        <authorList>
            <consortium name="Aspergillus puulaauensis MK2 genome sequencing consortium"/>
            <person name="Kazuki M."/>
            <person name="Futagami T."/>
        </authorList>
    </citation>
    <scope>NUCLEOTIDE SEQUENCE</scope>
    <source>
        <strain evidence="15">MK2</strain>
    </source>
</reference>
<dbReference type="PANTHER" id="PTHR10196:SF75">
    <property type="entry name" value="GLYCEROL KINASE"/>
    <property type="match status" value="1"/>
</dbReference>
<evidence type="ECO:0000256" key="4">
    <source>
        <dbReference type="ARBA" id="ARBA00012099"/>
    </source>
</evidence>
<evidence type="ECO:0000256" key="2">
    <source>
        <dbReference type="ARBA" id="ARBA00005190"/>
    </source>
</evidence>
<dbReference type="PANTHER" id="PTHR10196">
    <property type="entry name" value="SUGAR KINASE"/>
    <property type="match status" value="1"/>
</dbReference>
<dbReference type="PROSITE" id="PS00933">
    <property type="entry name" value="FGGY_KINASES_1"/>
    <property type="match status" value="1"/>
</dbReference>
<keyword evidence="8" id="KW-0319">Glycerol metabolism</keyword>
<keyword evidence="7 11" id="KW-0418">Kinase</keyword>
<evidence type="ECO:0000256" key="11">
    <source>
        <dbReference type="RuleBase" id="RU003733"/>
    </source>
</evidence>
<evidence type="ECO:0000256" key="1">
    <source>
        <dbReference type="ARBA" id="ARBA00004496"/>
    </source>
</evidence>
<dbReference type="GO" id="GO:0005524">
    <property type="term" value="F:ATP binding"/>
    <property type="evidence" value="ECO:0007669"/>
    <property type="project" value="UniProtKB-KW"/>
</dbReference>
<comment type="similarity">
    <text evidence="3 11">Belongs to the FGGY kinase family.</text>
</comment>
<keyword evidence="5 11" id="KW-0808">Transferase</keyword>
<evidence type="ECO:0000256" key="10">
    <source>
        <dbReference type="ARBA" id="ARBA00043149"/>
    </source>
</evidence>
<dbReference type="GO" id="GO:0005739">
    <property type="term" value="C:mitochondrion"/>
    <property type="evidence" value="ECO:0007669"/>
    <property type="project" value="TreeGrafter"/>
</dbReference>
<reference evidence="15" key="2">
    <citation type="submission" date="2021-02" db="EMBL/GenBank/DDBJ databases">
        <title>Aspergillus puulaauensis MK2 genome sequence.</title>
        <authorList>
            <person name="Futagami T."/>
            <person name="Mori K."/>
            <person name="Kadooka C."/>
            <person name="Tanaka T."/>
        </authorList>
    </citation>
    <scope>NUCLEOTIDE SEQUENCE</scope>
    <source>
        <strain evidence="15">MK2</strain>
    </source>
</reference>
<dbReference type="GO" id="GO:0006641">
    <property type="term" value="P:triglyceride metabolic process"/>
    <property type="evidence" value="ECO:0007669"/>
    <property type="project" value="TreeGrafter"/>
</dbReference>
<dbReference type="EMBL" id="AP024446">
    <property type="protein sequence ID" value="BCS24000.1"/>
    <property type="molecule type" value="Genomic_DNA"/>
</dbReference>
<dbReference type="NCBIfam" id="NF000756">
    <property type="entry name" value="PRK00047.1"/>
    <property type="match status" value="1"/>
</dbReference>
<dbReference type="InterPro" id="IPR043129">
    <property type="entry name" value="ATPase_NBD"/>
</dbReference>
<feature type="region of interest" description="Disordered" evidence="12">
    <location>
        <begin position="539"/>
        <end position="581"/>
    </location>
</feature>
<feature type="domain" description="Carbohydrate kinase FGGY C-terminal" evidence="14">
    <location>
        <begin position="271"/>
        <end position="488"/>
    </location>
</feature>
<evidence type="ECO:0000256" key="6">
    <source>
        <dbReference type="ARBA" id="ARBA00022741"/>
    </source>
</evidence>
<accession>A0A7R7XM78</accession>
<evidence type="ECO:0000256" key="9">
    <source>
        <dbReference type="ARBA" id="ARBA00022840"/>
    </source>
</evidence>
<dbReference type="OrthoDB" id="5422795at2759"/>
<dbReference type="PROSITE" id="PS00445">
    <property type="entry name" value="FGGY_KINASES_2"/>
    <property type="match status" value="1"/>
</dbReference>
<dbReference type="Gene3D" id="3.30.420.40">
    <property type="match status" value="3"/>
</dbReference>
<comment type="pathway">
    <text evidence="2">Polyol metabolism; glycerol degradation via glycerol kinase pathway; sn-glycerol 3-phosphate from glycerol: step 1/1.</text>
</comment>
<dbReference type="UniPathway" id="UPA00618">
    <property type="reaction ID" value="UER00672"/>
</dbReference>
<evidence type="ECO:0000259" key="14">
    <source>
        <dbReference type="Pfam" id="PF02782"/>
    </source>
</evidence>
<name>A0A7R7XM78_9EURO</name>
<feature type="compositionally biased region" description="Polar residues" evidence="12">
    <location>
        <begin position="569"/>
        <end position="581"/>
    </location>
</feature>
<evidence type="ECO:0000256" key="5">
    <source>
        <dbReference type="ARBA" id="ARBA00022679"/>
    </source>
</evidence>
<dbReference type="InterPro" id="IPR018484">
    <property type="entry name" value="FGGY_N"/>
</dbReference>
<organism evidence="15 16">
    <name type="scientific">Aspergillus puulaauensis</name>
    <dbReference type="NCBI Taxonomy" id="1220207"/>
    <lineage>
        <taxon>Eukaryota</taxon>
        <taxon>Fungi</taxon>
        <taxon>Dikarya</taxon>
        <taxon>Ascomycota</taxon>
        <taxon>Pezizomycotina</taxon>
        <taxon>Eurotiomycetes</taxon>
        <taxon>Eurotiomycetidae</taxon>
        <taxon>Eurotiales</taxon>
        <taxon>Aspergillaceae</taxon>
        <taxon>Aspergillus</taxon>
    </lineage>
</organism>
<comment type="subcellular location">
    <subcellularLocation>
        <location evidence="1">Cytoplasm</location>
    </subcellularLocation>
</comment>
<keyword evidence="6" id="KW-0547">Nucleotide-binding</keyword>
<dbReference type="EC" id="2.7.1.30" evidence="4"/>
<dbReference type="AlphaFoldDB" id="A0A7R7XM78"/>
<dbReference type="InterPro" id="IPR042018">
    <property type="entry name" value="GK1-3_metazoan-type"/>
</dbReference>
<dbReference type="GO" id="GO:0046167">
    <property type="term" value="P:glycerol-3-phosphate biosynthetic process"/>
    <property type="evidence" value="ECO:0007669"/>
    <property type="project" value="TreeGrafter"/>
</dbReference>
<dbReference type="Pfam" id="PF02782">
    <property type="entry name" value="FGGY_C"/>
    <property type="match status" value="1"/>
</dbReference>
<dbReference type="RefSeq" id="XP_041556194.1">
    <property type="nucleotide sequence ID" value="XM_041703516.1"/>
</dbReference>
<evidence type="ECO:0000259" key="13">
    <source>
        <dbReference type="Pfam" id="PF00370"/>
    </source>
</evidence>
<dbReference type="InterPro" id="IPR018485">
    <property type="entry name" value="FGGY_C"/>
</dbReference>
<feature type="compositionally biased region" description="Polar residues" evidence="12">
    <location>
        <begin position="548"/>
        <end position="560"/>
    </location>
</feature>